<keyword evidence="1" id="KW-0238">DNA-binding</keyword>
<organism evidence="4 5">
    <name type="scientific">Dactylosporangium sucinum</name>
    <dbReference type="NCBI Taxonomy" id="1424081"/>
    <lineage>
        <taxon>Bacteria</taxon>
        <taxon>Bacillati</taxon>
        <taxon>Actinomycetota</taxon>
        <taxon>Actinomycetes</taxon>
        <taxon>Micromonosporales</taxon>
        <taxon>Micromonosporaceae</taxon>
        <taxon>Dactylosporangium</taxon>
    </lineage>
</organism>
<evidence type="ECO:0000313" key="4">
    <source>
        <dbReference type="EMBL" id="GGM22556.1"/>
    </source>
</evidence>
<reference evidence="4" key="2">
    <citation type="submission" date="2020-09" db="EMBL/GenBank/DDBJ databases">
        <authorList>
            <person name="Sun Q."/>
            <person name="Ohkuma M."/>
        </authorList>
    </citation>
    <scope>NUCLEOTIDE SEQUENCE</scope>
    <source>
        <strain evidence="4">JCM 19831</strain>
    </source>
</reference>
<protein>
    <recommendedName>
        <fullName evidence="3">HTH cro/C1-type domain-containing protein</fullName>
    </recommendedName>
</protein>
<accession>A0A917TGE8</accession>
<dbReference type="Gene3D" id="1.10.260.40">
    <property type="entry name" value="lambda repressor-like DNA-binding domains"/>
    <property type="match status" value="2"/>
</dbReference>
<dbReference type="SMART" id="SM00530">
    <property type="entry name" value="HTH_XRE"/>
    <property type="match status" value="2"/>
</dbReference>
<dbReference type="InterPro" id="IPR001387">
    <property type="entry name" value="Cro/C1-type_HTH"/>
</dbReference>
<dbReference type="EMBL" id="BMPI01000010">
    <property type="protein sequence ID" value="GGM22556.1"/>
    <property type="molecule type" value="Genomic_DNA"/>
</dbReference>
<sequence>MPNPPTTAPFAAGTASLSGKGSGGREGRVGNSGVEAFDPQRLREARTKAGLTQRDVAVRLLEAGLAAKGSSPAAVTGEAWAKAVETERNRVISYEQGTHTPRAVLLRRLAEAVGVDAFALFKPDTPRTLVTLRARLGLNQADVAEKLSFGRAYYSRVEQGIAAITDEADQQALAEVLQIELDEARALTAAAAPA</sequence>
<proteinExistence type="predicted"/>
<dbReference type="GO" id="GO:0003677">
    <property type="term" value="F:DNA binding"/>
    <property type="evidence" value="ECO:0007669"/>
    <property type="project" value="UniProtKB-KW"/>
</dbReference>
<dbReference type="PANTHER" id="PTHR46558:SF4">
    <property type="entry name" value="DNA-BIDING PHAGE PROTEIN"/>
    <property type="match status" value="1"/>
</dbReference>
<keyword evidence="5" id="KW-1185">Reference proteome</keyword>
<evidence type="ECO:0000256" key="1">
    <source>
        <dbReference type="ARBA" id="ARBA00023125"/>
    </source>
</evidence>
<feature type="region of interest" description="Disordered" evidence="2">
    <location>
        <begin position="1"/>
        <end position="36"/>
    </location>
</feature>
<gene>
    <name evidence="4" type="ORF">GCM10007977_024640</name>
</gene>
<dbReference type="Proteomes" id="UP000642070">
    <property type="component" value="Unassembled WGS sequence"/>
</dbReference>
<dbReference type="InterPro" id="IPR010982">
    <property type="entry name" value="Lambda_DNA-bd_dom_sf"/>
</dbReference>
<evidence type="ECO:0000259" key="3">
    <source>
        <dbReference type="PROSITE" id="PS50943"/>
    </source>
</evidence>
<dbReference type="SUPFAM" id="SSF47413">
    <property type="entry name" value="lambda repressor-like DNA-binding domains"/>
    <property type="match status" value="2"/>
</dbReference>
<comment type="caution">
    <text evidence="4">The sequence shown here is derived from an EMBL/GenBank/DDBJ whole genome shotgun (WGS) entry which is preliminary data.</text>
</comment>
<feature type="domain" description="HTH cro/C1-type" evidence="3">
    <location>
        <begin position="129"/>
        <end position="184"/>
    </location>
</feature>
<reference evidence="4" key="1">
    <citation type="journal article" date="2014" name="Int. J. Syst. Evol. Microbiol.">
        <title>Complete genome sequence of Corynebacterium casei LMG S-19264T (=DSM 44701T), isolated from a smear-ripened cheese.</title>
        <authorList>
            <consortium name="US DOE Joint Genome Institute (JGI-PGF)"/>
            <person name="Walter F."/>
            <person name="Albersmeier A."/>
            <person name="Kalinowski J."/>
            <person name="Ruckert C."/>
        </authorList>
    </citation>
    <scope>NUCLEOTIDE SEQUENCE</scope>
    <source>
        <strain evidence="4">JCM 19831</strain>
    </source>
</reference>
<dbReference type="PANTHER" id="PTHR46558">
    <property type="entry name" value="TRACRIPTIONAL REGULATORY PROTEIN-RELATED-RELATED"/>
    <property type="match status" value="1"/>
</dbReference>
<evidence type="ECO:0000256" key="2">
    <source>
        <dbReference type="SAM" id="MobiDB-lite"/>
    </source>
</evidence>
<dbReference type="PROSITE" id="PS50943">
    <property type="entry name" value="HTH_CROC1"/>
    <property type="match status" value="1"/>
</dbReference>
<evidence type="ECO:0000313" key="5">
    <source>
        <dbReference type="Proteomes" id="UP000642070"/>
    </source>
</evidence>
<dbReference type="AlphaFoldDB" id="A0A917TGE8"/>
<name>A0A917TGE8_9ACTN</name>
<dbReference type="Pfam" id="PF13560">
    <property type="entry name" value="HTH_31"/>
    <property type="match status" value="1"/>
</dbReference>
<dbReference type="CDD" id="cd00093">
    <property type="entry name" value="HTH_XRE"/>
    <property type="match status" value="2"/>
</dbReference>